<dbReference type="GO" id="GO:0030041">
    <property type="term" value="P:actin filament polymerization"/>
    <property type="evidence" value="ECO:0007669"/>
    <property type="project" value="TreeGrafter"/>
</dbReference>
<accession>A0A811K430</accession>
<evidence type="ECO:0000313" key="4">
    <source>
        <dbReference type="Proteomes" id="UP000614601"/>
    </source>
</evidence>
<dbReference type="AlphaFoldDB" id="A0A811K430"/>
<sequence length="227" mass="25324">MQRPNDLAFIRPDVPYEQLAGVDSQDLVPMINEYIMRTSDLLNSFVHRFQRKIDEVEQRMGSIDIMIQLLEKKLERVKVGNKPQTKPEHKTGSVNAEEQQLTAADMNDDDILQKDKQEPKQGSDKDGEFHGDGLRKGHSEGGLRVGQTEVDSVSMGNDEGEIGGKEEKGEETNTPEGMVKVKDHPAYSKYFKMVRVGIPEMAVAQKMNSEGVNGAFLATPEALIPLE</sequence>
<dbReference type="Proteomes" id="UP000783686">
    <property type="component" value="Unassembled WGS sequence"/>
</dbReference>
<dbReference type="InterPro" id="IPR019309">
    <property type="entry name" value="WASHC3"/>
</dbReference>
<evidence type="ECO:0000256" key="2">
    <source>
        <dbReference type="SAM" id="MobiDB-lite"/>
    </source>
</evidence>
<feature type="region of interest" description="Disordered" evidence="2">
    <location>
        <begin position="78"/>
        <end position="178"/>
    </location>
</feature>
<evidence type="ECO:0000313" key="3">
    <source>
        <dbReference type="EMBL" id="CAD5210247.1"/>
    </source>
</evidence>
<gene>
    <name evidence="3" type="ORF">BOKJ2_LOCUS3092</name>
</gene>
<dbReference type="PANTHER" id="PTHR13015">
    <property type="entry name" value="PROTEIN AD-016-RELATED"/>
    <property type="match status" value="1"/>
</dbReference>
<dbReference type="EMBL" id="CAJFDH010000002">
    <property type="protein sequence ID" value="CAD5210247.1"/>
    <property type="molecule type" value="Genomic_DNA"/>
</dbReference>
<dbReference type="Pfam" id="PF10152">
    <property type="entry name" value="CCDC53"/>
    <property type="match status" value="1"/>
</dbReference>
<feature type="compositionally biased region" description="Basic and acidic residues" evidence="2">
    <location>
        <begin position="162"/>
        <end position="171"/>
    </location>
</feature>
<proteinExistence type="inferred from homology"/>
<feature type="compositionally biased region" description="Polar residues" evidence="2">
    <location>
        <begin position="92"/>
        <end position="102"/>
    </location>
</feature>
<organism evidence="3 4">
    <name type="scientific">Bursaphelenchus okinawaensis</name>
    <dbReference type="NCBI Taxonomy" id="465554"/>
    <lineage>
        <taxon>Eukaryota</taxon>
        <taxon>Metazoa</taxon>
        <taxon>Ecdysozoa</taxon>
        <taxon>Nematoda</taxon>
        <taxon>Chromadorea</taxon>
        <taxon>Rhabditida</taxon>
        <taxon>Tylenchina</taxon>
        <taxon>Tylenchomorpha</taxon>
        <taxon>Aphelenchoidea</taxon>
        <taxon>Aphelenchoididae</taxon>
        <taxon>Bursaphelenchus</taxon>
    </lineage>
</organism>
<dbReference type="GO" id="GO:0006887">
    <property type="term" value="P:exocytosis"/>
    <property type="evidence" value="ECO:0007669"/>
    <property type="project" value="TreeGrafter"/>
</dbReference>
<evidence type="ECO:0000256" key="1">
    <source>
        <dbReference type="ARBA" id="ARBA00006290"/>
    </source>
</evidence>
<comment type="similarity">
    <text evidence="1">Belongs to the CCDC53 family.</text>
</comment>
<dbReference type="EMBL" id="CAJFCW020000002">
    <property type="protein sequence ID" value="CAG9090959.1"/>
    <property type="molecule type" value="Genomic_DNA"/>
</dbReference>
<dbReference type="PANTHER" id="PTHR13015:SF0">
    <property type="entry name" value="WASH COMPLEX SUBUNIT 3"/>
    <property type="match status" value="1"/>
</dbReference>
<dbReference type="Gene3D" id="1.20.5.110">
    <property type="match status" value="1"/>
</dbReference>
<name>A0A811K430_9BILA</name>
<reference evidence="3" key="1">
    <citation type="submission" date="2020-09" db="EMBL/GenBank/DDBJ databases">
        <authorList>
            <person name="Kikuchi T."/>
        </authorList>
    </citation>
    <scope>NUCLEOTIDE SEQUENCE</scope>
    <source>
        <strain evidence="3">SH1</strain>
    </source>
</reference>
<keyword evidence="4" id="KW-1185">Reference proteome</keyword>
<feature type="compositionally biased region" description="Basic and acidic residues" evidence="2">
    <location>
        <begin position="111"/>
        <end position="141"/>
    </location>
</feature>
<comment type="caution">
    <text evidence="3">The sequence shown here is derived from an EMBL/GenBank/DDBJ whole genome shotgun (WGS) entry which is preliminary data.</text>
</comment>
<dbReference type="Proteomes" id="UP000614601">
    <property type="component" value="Unassembled WGS sequence"/>
</dbReference>
<protein>
    <submittedName>
        <fullName evidence="3">Uncharacterized protein</fullName>
    </submittedName>
</protein>
<dbReference type="OrthoDB" id="268027at2759"/>
<dbReference type="GO" id="GO:0071203">
    <property type="term" value="C:WASH complex"/>
    <property type="evidence" value="ECO:0007669"/>
    <property type="project" value="InterPro"/>
</dbReference>